<organism evidence="5 6">
    <name type="scientific">Tilletia horrida</name>
    <dbReference type="NCBI Taxonomy" id="155126"/>
    <lineage>
        <taxon>Eukaryota</taxon>
        <taxon>Fungi</taxon>
        <taxon>Dikarya</taxon>
        <taxon>Basidiomycota</taxon>
        <taxon>Ustilaginomycotina</taxon>
        <taxon>Exobasidiomycetes</taxon>
        <taxon>Tilletiales</taxon>
        <taxon>Tilletiaceae</taxon>
        <taxon>Tilletia</taxon>
    </lineage>
</organism>
<proteinExistence type="predicted"/>
<dbReference type="Pfam" id="PF00581">
    <property type="entry name" value="Rhodanese"/>
    <property type="match status" value="1"/>
</dbReference>
<dbReference type="PROSITE" id="PS50206">
    <property type="entry name" value="RHODANESE_3"/>
    <property type="match status" value="2"/>
</dbReference>
<dbReference type="CDD" id="cd01448">
    <property type="entry name" value="TST_Repeat_1"/>
    <property type="match status" value="1"/>
</dbReference>
<dbReference type="SUPFAM" id="SSF52821">
    <property type="entry name" value="Rhodanese/Cell cycle control phosphatase"/>
    <property type="match status" value="2"/>
</dbReference>
<evidence type="ECO:0000259" key="4">
    <source>
        <dbReference type="PROSITE" id="PS50206"/>
    </source>
</evidence>
<dbReference type="Gene3D" id="3.40.250.10">
    <property type="entry name" value="Rhodanese-like domain"/>
    <property type="match status" value="2"/>
</dbReference>
<keyword evidence="1" id="KW-0808">Transferase</keyword>
<evidence type="ECO:0000256" key="2">
    <source>
        <dbReference type="ARBA" id="ARBA00022737"/>
    </source>
</evidence>
<evidence type="ECO:0000256" key="1">
    <source>
        <dbReference type="ARBA" id="ARBA00022679"/>
    </source>
</evidence>
<feature type="domain" description="Rhodanese" evidence="4">
    <location>
        <begin position="200"/>
        <end position="343"/>
    </location>
</feature>
<feature type="region of interest" description="Disordered" evidence="3">
    <location>
        <begin position="1"/>
        <end position="20"/>
    </location>
</feature>
<feature type="domain" description="Rhodanese" evidence="4">
    <location>
        <begin position="56"/>
        <end position="164"/>
    </location>
</feature>
<sequence>MSASHATTASSRPAPRPPLLLSPAALHKALGQASAASKASAIVTLDATWFMPNLNPPRDARAEFERGPRIPHARFWDVDEVADKSVIEDLGSALPHMMPDGQTFASAAEQAGIEPDTHVVVYDTHGIFSAPRTAFTFLAFGHQRVSVLDGGLPGWIASEFQVEEGAPKADVKRTTYPVPKLLPNRIRSYREMLANASLGPSRAQAVLDARPQPRFDGTAPEPRPGLSSGHIPASYSLPFSSLLDTKPAATEQGKTYTVLKSQTELWRVISEALADRQSAWGSGAGGSAAEGGNSAVDRLRQEGSGSGQVAVTATCGSGMTAATIWLALQQLGIESAIYDEVCLPSHFLRSS</sequence>
<dbReference type="PANTHER" id="PTHR11364">
    <property type="entry name" value="THIOSULFATE SULFERTANSFERASE"/>
    <property type="match status" value="1"/>
</dbReference>
<protein>
    <recommendedName>
        <fullName evidence="4">Rhodanese domain-containing protein</fullName>
    </recommendedName>
</protein>
<dbReference type="InterPro" id="IPR001763">
    <property type="entry name" value="Rhodanese-like_dom"/>
</dbReference>
<dbReference type="SMART" id="SM00450">
    <property type="entry name" value="RHOD"/>
    <property type="match status" value="2"/>
</dbReference>
<evidence type="ECO:0000313" key="5">
    <source>
        <dbReference type="EMBL" id="KAK0535713.1"/>
    </source>
</evidence>
<dbReference type="PANTHER" id="PTHR11364:SF27">
    <property type="entry name" value="SULFURTRANSFERASE"/>
    <property type="match status" value="1"/>
</dbReference>
<dbReference type="EMBL" id="JAPDMQ010000090">
    <property type="protein sequence ID" value="KAK0535713.1"/>
    <property type="molecule type" value="Genomic_DNA"/>
</dbReference>
<name>A0AAN6GG98_9BASI</name>
<keyword evidence="6" id="KW-1185">Reference proteome</keyword>
<dbReference type="GO" id="GO:0005739">
    <property type="term" value="C:mitochondrion"/>
    <property type="evidence" value="ECO:0007669"/>
    <property type="project" value="TreeGrafter"/>
</dbReference>
<evidence type="ECO:0000313" key="6">
    <source>
        <dbReference type="Proteomes" id="UP001176521"/>
    </source>
</evidence>
<dbReference type="InterPro" id="IPR036873">
    <property type="entry name" value="Rhodanese-like_dom_sf"/>
</dbReference>
<evidence type="ECO:0000256" key="3">
    <source>
        <dbReference type="SAM" id="MobiDB-lite"/>
    </source>
</evidence>
<dbReference type="InterPro" id="IPR045078">
    <property type="entry name" value="TST/MPST-like"/>
</dbReference>
<dbReference type="AlphaFoldDB" id="A0AAN6GG98"/>
<dbReference type="Proteomes" id="UP001176521">
    <property type="component" value="Unassembled WGS sequence"/>
</dbReference>
<keyword evidence="2" id="KW-0677">Repeat</keyword>
<feature type="compositionally biased region" description="Low complexity" evidence="3">
    <location>
        <begin position="1"/>
        <end position="13"/>
    </location>
</feature>
<gene>
    <name evidence="5" type="ORF">OC842_002224</name>
</gene>
<accession>A0AAN6GG98</accession>
<reference evidence="5" key="1">
    <citation type="journal article" date="2023" name="PhytoFront">
        <title>Draft Genome Resources of Seven Strains of Tilletia horrida, Causal Agent of Kernel Smut of Rice.</title>
        <authorList>
            <person name="Khanal S."/>
            <person name="Antony Babu S."/>
            <person name="Zhou X.G."/>
        </authorList>
    </citation>
    <scope>NUCLEOTIDE SEQUENCE</scope>
    <source>
        <strain evidence="5">TX3</strain>
    </source>
</reference>
<dbReference type="GO" id="GO:0004792">
    <property type="term" value="F:thiosulfate-cyanide sulfurtransferase activity"/>
    <property type="evidence" value="ECO:0007669"/>
    <property type="project" value="TreeGrafter"/>
</dbReference>
<comment type="caution">
    <text evidence="5">The sequence shown here is derived from an EMBL/GenBank/DDBJ whole genome shotgun (WGS) entry which is preliminary data.</text>
</comment>